<dbReference type="Gene3D" id="3.40.50.300">
    <property type="entry name" value="P-loop containing nucleotide triphosphate hydrolases"/>
    <property type="match status" value="1"/>
</dbReference>
<evidence type="ECO:0000313" key="6">
    <source>
        <dbReference type="Proteomes" id="UP001183643"/>
    </source>
</evidence>
<dbReference type="FunFam" id="3.40.50.300:FF:000134">
    <property type="entry name" value="Iron-enterobactin ABC transporter ATP-binding protein"/>
    <property type="match status" value="1"/>
</dbReference>
<dbReference type="RefSeq" id="WP_310369729.1">
    <property type="nucleotide sequence ID" value="NZ_JAVDYB010000001.1"/>
</dbReference>
<evidence type="ECO:0000313" key="5">
    <source>
        <dbReference type="EMBL" id="MDR7277431.1"/>
    </source>
</evidence>
<organism evidence="5 6">
    <name type="scientific">Catenuloplanes atrovinosus</name>
    <dbReference type="NCBI Taxonomy" id="137266"/>
    <lineage>
        <taxon>Bacteria</taxon>
        <taxon>Bacillati</taxon>
        <taxon>Actinomycetota</taxon>
        <taxon>Actinomycetes</taxon>
        <taxon>Micromonosporales</taxon>
        <taxon>Micromonosporaceae</taxon>
        <taxon>Catenuloplanes</taxon>
    </lineage>
</organism>
<dbReference type="SMART" id="SM00382">
    <property type="entry name" value="AAA"/>
    <property type="match status" value="1"/>
</dbReference>
<dbReference type="Pfam" id="PF00005">
    <property type="entry name" value="ABC_tran"/>
    <property type="match status" value="1"/>
</dbReference>
<dbReference type="SUPFAM" id="SSF52540">
    <property type="entry name" value="P-loop containing nucleoside triphosphate hydrolases"/>
    <property type="match status" value="1"/>
</dbReference>
<dbReference type="InterPro" id="IPR027417">
    <property type="entry name" value="P-loop_NTPase"/>
</dbReference>
<proteinExistence type="predicted"/>
<accession>A0AAE3YT73</accession>
<protein>
    <submittedName>
        <fullName evidence="5">Iron complex transport system ATP-binding protein</fullName>
    </submittedName>
</protein>
<dbReference type="InterPro" id="IPR003439">
    <property type="entry name" value="ABC_transporter-like_ATP-bd"/>
</dbReference>
<dbReference type="InterPro" id="IPR017871">
    <property type="entry name" value="ABC_transporter-like_CS"/>
</dbReference>
<reference evidence="5" key="1">
    <citation type="submission" date="2023-07" db="EMBL/GenBank/DDBJ databases">
        <title>Sequencing the genomes of 1000 actinobacteria strains.</title>
        <authorList>
            <person name="Klenk H.-P."/>
        </authorList>
    </citation>
    <scope>NUCLEOTIDE SEQUENCE</scope>
    <source>
        <strain evidence="5">DSM 44707</strain>
    </source>
</reference>
<dbReference type="GO" id="GO:0005524">
    <property type="term" value="F:ATP binding"/>
    <property type="evidence" value="ECO:0007669"/>
    <property type="project" value="UniProtKB-KW"/>
</dbReference>
<evidence type="ECO:0000259" key="4">
    <source>
        <dbReference type="PROSITE" id="PS50893"/>
    </source>
</evidence>
<dbReference type="CDD" id="cd03214">
    <property type="entry name" value="ABC_Iron-Siderophores_B12_Hemin"/>
    <property type="match status" value="1"/>
</dbReference>
<dbReference type="PROSITE" id="PS50893">
    <property type="entry name" value="ABC_TRANSPORTER_2"/>
    <property type="match status" value="1"/>
</dbReference>
<keyword evidence="3 5" id="KW-0067">ATP-binding</keyword>
<dbReference type="InterPro" id="IPR003593">
    <property type="entry name" value="AAA+_ATPase"/>
</dbReference>
<dbReference type="PANTHER" id="PTHR42794:SF2">
    <property type="entry name" value="ABC TRANSPORTER ATP-BINDING PROTEIN"/>
    <property type="match status" value="1"/>
</dbReference>
<keyword evidence="1" id="KW-0813">Transport</keyword>
<dbReference type="AlphaFoldDB" id="A0AAE3YT73"/>
<sequence length="243" mass="26025">MRVRGRVLLGEVSLDAPAGAVTGLLGPNGSGKSTLLRVLAGLRRPDAGTVLLDGVDRATLPRRALARRIAIVTQHVPSDVDMSVLDVLLLARIPHRPALAPATVDDERRAEDALAAAGLPGIGHRRWSRLSGGERQRADLARALLQDPDVLLLDEPTNHLDIRHRLALFHRLRGSGRTVVAALHDLDLAAAFCDRIALLHDGRLVSAGTPAEVLTPARIRDVYGVEAEVSAGDDGRPRIRITP</sequence>
<dbReference type="PANTHER" id="PTHR42794">
    <property type="entry name" value="HEMIN IMPORT ATP-BINDING PROTEIN HMUV"/>
    <property type="match status" value="1"/>
</dbReference>
<dbReference type="Proteomes" id="UP001183643">
    <property type="component" value="Unassembled WGS sequence"/>
</dbReference>
<gene>
    <name evidence="5" type="ORF">J2S41_004209</name>
</gene>
<dbReference type="GO" id="GO:0016887">
    <property type="term" value="F:ATP hydrolysis activity"/>
    <property type="evidence" value="ECO:0007669"/>
    <property type="project" value="InterPro"/>
</dbReference>
<name>A0AAE3YT73_9ACTN</name>
<evidence type="ECO:0000256" key="2">
    <source>
        <dbReference type="ARBA" id="ARBA00022741"/>
    </source>
</evidence>
<keyword evidence="2" id="KW-0547">Nucleotide-binding</keyword>
<feature type="domain" description="ABC transporter" evidence="4">
    <location>
        <begin position="1"/>
        <end position="226"/>
    </location>
</feature>
<keyword evidence="6" id="KW-1185">Reference proteome</keyword>
<dbReference type="PROSITE" id="PS00211">
    <property type="entry name" value="ABC_TRANSPORTER_1"/>
    <property type="match status" value="1"/>
</dbReference>
<dbReference type="EMBL" id="JAVDYB010000001">
    <property type="protein sequence ID" value="MDR7277431.1"/>
    <property type="molecule type" value="Genomic_DNA"/>
</dbReference>
<evidence type="ECO:0000256" key="1">
    <source>
        <dbReference type="ARBA" id="ARBA00022448"/>
    </source>
</evidence>
<comment type="caution">
    <text evidence="5">The sequence shown here is derived from an EMBL/GenBank/DDBJ whole genome shotgun (WGS) entry which is preliminary data.</text>
</comment>
<evidence type="ECO:0000256" key="3">
    <source>
        <dbReference type="ARBA" id="ARBA00022840"/>
    </source>
</evidence>